<dbReference type="AlphaFoldDB" id="A0A0G1WMV6"/>
<protein>
    <recommendedName>
        <fullName evidence="1">Endonuclease/exonuclease/phosphatase domain-containing protein</fullName>
    </recommendedName>
</protein>
<dbReference type="EMBL" id="LCPF01000001">
    <property type="protein sequence ID" value="KKU91663.1"/>
    <property type="molecule type" value="Genomic_DNA"/>
</dbReference>
<feature type="domain" description="Endonuclease/exonuclease/phosphatase" evidence="1">
    <location>
        <begin position="6"/>
        <end position="262"/>
    </location>
</feature>
<comment type="caution">
    <text evidence="2">The sequence shown here is derived from an EMBL/GenBank/DDBJ whole genome shotgun (WGS) entry which is preliminary data.</text>
</comment>
<dbReference type="Pfam" id="PF03372">
    <property type="entry name" value="Exo_endo_phos"/>
    <property type="match status" value="1"/>
</dbReference>
<organism evidence="2 3">
    <name type="scientific">Candidatus Jorgensenbacteria bacterium GW2011_GWA1_48_11</name>
    <dbReference type="NCBI Taxonomy" id="1618660"/>
    <lineage>
        <taxon>Bacteria</taxon>
        <taxon>Candidatus Joergenseniibacteriota</taxon>
    </lineage>
</organism>
<evidence type="ECO:0000259" key="1">
    <source>
        <dbReference type="Pfam" id="PF03372"/>
    </source>
</evidence>
<reference evidence="2 3" key="1">
    <citation type="journal article" date="2015" name="Nature">
        <title>rRNA introns, odd ribosomes, and small enigmatic genomes across a large radiation of phyla.</title>
        <authorList>
            <person name="Brown C.T."/>
            <person name="Hug L.A."/>
            <person name="Thomas B.C."/>
            <person name="Sharon I."/>
            <person name="Castelle C.J."/>
            <person name="Singh A."/>
            <person name="Wilkins M.J."/>
            <person name="Williams K.H."/>
            <person name="Banfield J.F."/>
        </authorList>
    </citation>
    <scope>NUCLEOTIDE SEQUENCE [LARGE SCALE GENOMIC DNA]</scope>
</reference>
<proteinExistence type="predicted"/>
<sequence>MELKLLTFNIWDVPLHLSLNRHERAHRIGGYLKKWTPDIICLQEAFDVEHRRRIREDVGNHDYNIIEEYDETRRTLLFKRFDLTGGLVILSRYPIKESLFTPFKRPLRMTLPERIGRKGFLKALIETPAGPLLVVNTHLCSPGLWTNHRMRIFQIKQLLEDLGGSNNVPIILAGDLNEDLALGGEDFFQLIKNAGFDDGAEFFGQAEKPTRRSENVYDDKWYGNGDGSHRLDYILLRNPKNNFKFSDYRVLSQPREITLSDHEPVLATLRA</sequence>
<dbReference type="SUPFAM" id="SSF56219">
    <property type="entry name" value="DNase I-like"/>
    <property type="match status" value="1"/>
</dbReference>
<accession>A0A0G1WMV6</accession>
<dbReference type="PANTHER" id="PTHR16320:SF23">
    <property type="entry name" value="SPHINGOMYELINASE C 1"/>
    <property type="match status" value="1"/>
</dbReference>
<dbReference type="Gene3D" id="3.60.10.10">
    <property type="entry name" value="Endonuclease/exonuclease/phosphatase"/>
    <property type="match status" value="1"/>
</dbReference>
<dbReference type="InterPro" id="IPR036691">
    <property type="entry name" value="Endo/exonu/phosph_ase_sf"/>
</dbReference>
<name>A0A0G1WMV6_9BACT</name>
<dbReference type="PANTHER" id="PTHR16320">
    <property type="entry name" value="SPHINGOMYELINASE FAMILY MEMBER"/>
    <property type="match status" value="1"/>
</dbReference>
<evidence type="ECO:0000313" key="2">
    <source>
        <dbReference type="EMBL" id="KKU91663.1"/>
    </source>
</evidence>
<dbReference type="InterPro" id="IPR038772">
    <property type="entry name" value="Sph/SMPD2-like"/>
</dbReference>
<evidence type="ECO:0000313" key="3">
    <source>
        <dbReference type="Proteomes" id="UP000034956"/>
    </source>
</evidence>
<gene>
    <name evidence="2" type="ORF">UY23_C0001G0269</name>
</gene>
<dbReference type="InterPro" id="IPR005135">
    <property type="entry name" value="Endo/exonuclease/phosphatase"/>
</dbReference>
<dbReference type="Proteomes" id="UP000034956">
    <property type="component" value="Unassembled WGS sequence"/>
</dbReference>
<dbReference type="GO" id="GO:0004767">
    <property type="term" value="F:sphingomyelin phosphodiesterase activity"/>
    <property type="evidence" value="ECO:0007669"/>
    <property type="project" value="InterPro"/>
</dbReference>